<dbReference type="GO" id="GO:0005509">
    <property type="term" value="F:calcium ion binding"/>
    <property type="evidence" value="ECO:0007669"/>
    <property type="project" value="InterPro"/>
</dbReference>
<dbReference type="InterPro" id="IPR011992">
    <property type="entry name" value="EF-hand-dom_pair"/>
</dbReference>
<dbReference type="SUPFAM" id="SSF56112">
    <property type="entry name" value="Protein kinase-like (PK-like)"/>
    <property type="match status" value="1"/>
</dbReference>
<dbReference type="STRING" id="3055.A0A2K3DV42"/>
<feature type="domain" description="EF-hand" evidence="12">
    <location>
        <begin position="426"/>
        <end position="461"/>
    </location>
</feature>
<dbReference type="Pfam" id="PF00069">
    <property type="entry name" value="Pkinase"/>
    <property type="match status" value="1"/>
</dbReference>
<evidence type="ECO:0000256" key="1">
    <source>
        <dbReference type="ARBA" id="ARBA00004496"/>
    </source>
</evidence>
<organism evidence="13 14">
    <name type="scientific">Chlamydomonas reinhardtii</name>
    <name type="common">Chlamydomonas smithii</name>
    <dbReference type="NCBI Taxonomy" id="3055"/>
    <lineage>
        <taxon>Eukaryota</taxon>
        <taxon>Viridiplantae</taxon>
        <taxon>Chlorophyta</taxon>
        <taxon>core chlorophytes</taxon>
        <taxon>Chlorophyceae</taxon>
        <taxon>CS clade</taxon>
        <taxon>Chlamydomonadales</taxon>
        <taxon>Chlamydomonadaceae</taxon>
        <taxon>Chlamydomonas</taxon>
    </lineage>
</organism>
<evidence type="ECO:0000256" key="2">
    <source>
        <dbReference type="ARBA" id="ARBA00022490"/>
    </source>
</evidence>
<dbReference type="AlphaFoldDB" id="A0A2K3DV42"/>
<dbReference type="PROSITE" id="PS50011">
    <property type="entry name" value="PROTEIN_KINASE_DOM"/>
    <property type="match status" value="1"/>
</dbReference>
<dbReference type="GeneID" id="5721305"/>
<evidence type="ECO:0000256" key="8">
    <source>
        <dbReference type="ARBA" id="ARBA00022840"/>
    </source>
</evidence>
<keyword evidence="2" id="KW-0963">Cytoplasm</keyword>
<dbReference type="InterPro" id="IPR011009">
    <property type="entry name" value="Kinase-like_dom_sf"/>
</dbReference>
<dbReference type="InterPro" id="IPR050205">
    <property type="entry name" value="CDPK_Ser/Thr_kinases"/>
</dbReference>
<feature type="domain" description="Protein kinase" evidence="11">
    <location>
        <begin position="39"/>
        <end position="311"/>
    </location>
</feature>
<evidence type="ECO:0000256" key="9">
    <source>
        <dbReference type="PROSITE-ProRule" id="PRU10141"/>
    </source>
</evidence>
<evidence type="ECO:0000256" key="10">
    <source>
        <dbReference type="SAM" id="MobiDB-lite"/>
    </source>
</evidence>
<dbReference type="GO" id="GO:0005737">
    <property type="term" value="C:cytoplasm"/>
    <property type="evidence" value="ECO:0000318"/>
    <property type="project" value="GO_Central"/>
</dbReference>
<dbReference type="SUPFAM" id="SSF47473">
    <property type="entry name" value="EF-hand"/>
    <property type="match status" value="1"/>
</dbReference>
<dbReference type="PROSITE" id="PS00108">
    <property type="entry name" value="PROTEIN_KINASE_ST"/>
    <property type="match status" value="1"/>
</dbReference>
<dbReference type="ExpressionAtlas" id="A0A2K3DV42">
    <property type="expression patterns" value="baseline and differential"/>
</dbReference>
<dbReference type="KEGG" id="cre:CHLRE_03g144484v5"/>
<dbReference type="InterPro" id="IPR017441">
    <property type="entry name" value="Protein_kinase_ATP_BS"/>
</dbReference>
<evidence type="ECO:0000256" key="5">
    <source>
        <dbReference type="ARBA" id="ARBA00022741"/>
    </source>
</evidence>
<dbReference type="Proteomes" id="UP000006906">
    <property type="component" value="Chromosome 3"/>
</dbReference>
<evidence type="ECO:0000259" key="12">
    <source>
        <dbReference type="PROSITE" id="PS50222"/>
    </source>
</evidence>
<dbReference type="PROSITE" id="PS50222">
    <property type="entry name" value="EF_HAND_2"/>
    <property type="match status" value="4"/>
</dbReference>
<feature type="binding site" evidence="9">
    <location>
        <position position="68"/>
    </location>
    <ligand>
        <name>ATP</name>
        <dbReference type="ChEBI" id="CHEBI:30616"/>
    </ligand>
</feature>
<dbReference type="PROSITE" id="PS00107">
    <property type="entry name" value="PROTEIN_KINASE_ATP"/>
    <property type="match status" value="1"/>
</dbReference>
<reference evidence="13 14" key="1">
    <citation type="journal article" date="2007" name="Science">
        <title>The Chlamydomonas genome reveals the evolution of key animal and plant functions.</title>
        <authorList>
            <person name="Merchant S.S."/>
            <person name="Prochnik S.E."/>
            <person name="Vallon O."/>
            <person name="Harris E.H."/>
            <person name="Karpowicz S.J."/>
            <person name="Witman G.B."/>
            <person name="Terry A."/>
            <person name="Salamov A."/>
            <person name="Fritz-Laylin L.K."/>
            <person name="Marechal-Drouard L."/>
            <person name="Marshall W.F."/>
            <person name="Qu L.H."/>
            <person name="Nelson D.R."/>
            <person name="Sanderfoot A.A."/>
            <person name="Spalding M.H."/>
            <person name="Kapitonov V.V."/>
            <person name="Ren Q."/>
            <person name="Ferris P."/>
            <person name="Lindquist E."/>
            <person name="Shapiro H."/>
            <person name="Lucas S.M."/>
            <person name="Grimwood J."/>
            <person name="Schmutz J."/>
            <person name="Cardol P."/>
            <person name="Cerutti H."/>
            <person name="Chanfreau G."/>
            <person name="Chen C.L."/>
            <person name="Cognat V."/>
            <person name="Croft M.T."/>
            <person name="Dent R."/>
            <person name="Dutcher S."/>
            <person name="Fernandez E."/>
            <person name="Fukuzawa H."/>
            <person name="Gonzalez-Ballester D."/>
            <person name="Gonzalez-Halphen D."/>
            <person name="Hallmann A."/>
            <person name="Hanikenne M."/>
            <person name="Hippler M."/>
            <person name="Inwood W."/>
            <person name="Jabbari K."/>
            <person name="Kalanon M."/>
            <person name="Kuras R."/>
            <person name="Lefebvre P.A."/>
            <person name="Lemaire S.D."/>
            <person name="Lobanov A.V."/>
            <person name="Lohr M."/>
            <person name="Manuell A."/>
            <person name="Meier I."/>
            <person name="Mets L."/>
            <person name="Mittag M."/>
            <person name="Mittelmeier T."/>
            <person name="Moroney J.V."/>
            <person name="Moseley J."/>
            <person name="Napoli C."/>
            <person name="Nedelcu A.M."/>
            <person name="Niyogi K."/>
            <person name="Novoselov S.V."/>
            <person name="Paulsen I.T."/>
            <person name="Pazour G."/>
            <person name="Purton S."/>
            <person name="Ral J.P."/>
            <person name="Riano-Pachon D.M."/>
            <person name="Riekhof W."/>
            <person name="Rymarquis L."/>
            <person name="Schroda M."/>
            <person name="Stern D."/>
            <person name="Umen J."/>
            <person name="Willows R."/>
            <person name="Wilson N."/>
            <person name="Zimmer S.L."/>
            <person name="Allmer J."/>
            <person name="Balk J."/>
            <person name="Bisova K."/>
            <person name="Chen C.J."/>
            <person name="Elias M."/>
            <person name="Gendler K."/>
            <person name="Hauser C."/>
            <person name="Lamb M.R."/>
            <person name="Ledford H."/>
            <person name="Long J.C."/>
            <person name="Minagawa J."/>
            <person name="Page M.D."/>
            <person name="Pan J."/>
            <person name="Pootakham W."/>
            <person name="Roje S."/>
            <person name="Rose A."/>
            <person name="Stahlberg E."/>
            <person name="Terauchi A.M."/>
            <person name="Yang P."/>
            <person name="Ball S."/>
            <person name="Bowler C."/>
            <person name="Dieckmann C.L."/>
            <person name="Gladyshev V.N."/>
            <person name="Green P."/>
            <person name="Jorgensen R."/>
            <person name="Mayfield S."/>
            <person name="Mueller-Roeber B."/>
            <person name="Rajamani S."/>
            <person name="Sayre R.T."/>
            <person name="Brokstein P."/>
            <person name="Dubchak I."/>
            <person name="Goodstein D."/>
            <person name="Hornick L."/>
            <person name="Huang Y.W."/>
            <person name="Jhaveri J."/>
            <person name="Luo Y."/>
            <person name="Martinez D."/>
            <person name="Ngau W.C."/>
            <person name="Otillar B."/>
            <person name="Poliakov A."/>
            <person name="Porter A."/>
            <person name="Szajkowski L."/>
            <person name="Werner G."/>
            <person name="Zhou K."/>
            <person name="Grigoriev I.V."/>
            <person name="Rokhsar D.S."/>
            <person name="Grossman A.R."/>
        </authorList>
    </citation>
    <scope>NUCLEOTIDE SEQUENCE [LARGE SCALE GENOMIC DNA]</scope>
    <source>
        <strain evidence="14">CC-503</strain>
    </source>
</reference>
<dbReference type="GO" id="GO:0005516">
    <property type="term" value="F:calmodulin binding"/>
    <property type="evidence" value="ECO:0000318"/>
    <property type="project" value="GO_Central"/>
</dbReference>
<dbReference type="CDD" id="cd05117">
    <property type="entry name" value="STKc_CAMK"/>
    <property type="match status" value="1"/>
</dbReference>
<dbReference type="PROSITE" id="PS00018">
    <property type="entry name" value="EF_HAND_1"/>
    <property type="match status" value="4"/>
</dbReference>
<dbReference type="InParanoid" id="A0A2K3DV42"/>
<sequence length="569" mass="61478">MVSCFSCGSGEHKDITDQALDEARRELKKNRGRKIGDVYHFGQVLGKGGFGKVYLATHKHTKHQYAVKQVEKRPERWIQEALLLEIAVQRRACAAIPHAVKLVEVYEDGADTYLVLELCPGGEVFDRIIEQGNFCERDAAEVMRALLGFIAALHGRLGVAHRDIKPMNLLLACEPDQPITAADVRLADFGLSAFCEDGQHFHETCGTIYFQAPEVVGDASGRVRYDKGADVWAAGVTMYVLLCGWVPFGGRYAFKRSEVELRKIIRAGKFCFTGLVWEVVSDSAKDLIRQLLTPDPAQRPSAAQLLSHPWFHEAASLQRPLGQRMITNLKQFAAACRLQKLAALVVAKRGGGLGNKLNPDVAKLREVFAELDANGDRRLTFDELKDEIQKVRVAMRGSTAGTAKALAKSGGAKSGATAAAGGGGGLDEQQLWKLFMAADCDGDGKLDVNEFVAAMMNAAGVQPDEKTAAEAIFDEVDVDGDGFLTPAEVQLLLPASLTRDEAAAMVQQADKDADGRVSRKELEEALVVSKHHSKRAAGLPEGEEEADDGAGGADGDGEEAEQAGKNTVP</sequence>
<proteinExistence type="predicted"/>
<dbReference type="GO" id="GO:0009931">
    <property type="term" value="F:calcium-dependent protein serine/threonine kinase activity"/>
    <property type="evidence" value="ECO:0000318"/>
    <property type="project" value="GO_Central"/>
</dbReference>
<gene>
    <name evidence="13" type="ORF">CHLRE_03g144484v5</name>
</gene>
<dbReference type="Gramene" id="PNW84417">
    <property type="protein sequence ID" value="PNW84417"/>
    <property type="gene ID" value="CHLRE_03g144484v5"/>
</dbReference>
<dbReference type="RefSeq" id="XP_042925514.1">
    <property type="nucleotide sequence ID" value="XM_043060385.1"/>
</dbReference>
<dbReference type="GO" id="GO:0004683">
    <property type="term" value="F:calcium/calmodulin-dependent protein kinase activity"/>
    <property type="evidence" value="ECO:0000318"/>
    <property type="project" value="GO_Central"/>
</dbReference>
<comment type="subcellular location">
    <subcellularLocation>
        <location evidence="1">Cytoplasm</location>
    </subcellularLocation>
</comment>
<dbReference type="Gene3D" id="1.10.510.10">
    <property type="entry name" value="Transferase(Phosphotransferase) domain 1"/>
    <property type="match status" value="1"/>
</dbReference>
<accession>A0A2K3DV42</accession>
<dbReference type="Pfam" id="PF13499">
    <property type="entry name" value="EF-hand_7"/>
    <property type="match status" value="2"/>
</dbReference>
<evidence type="ECO:0000256" key="3">
    <source>
        <dbReference type="ARBA" id="ARBA00022527"/>
    </source>
</evidence>
<dbReference type="InterPro" id="IPR018247">
    <property type="entry name" value="EF_Hand_1_Ca_BS"/>
</dbReference>
<dbReference type="InterPro" id="IPR002048">
    <property type="entry name" value="EF_hand_dom"/>
</dbReference>
<name>A0A2K3DV42_CHLRE</name>
<dbReference type="PANTHER" id="PTHR24349">
    <property type="entry name" value="SERINE/THREONINE-PROTEIN KINASE"/>
    <property type="match status" value="1"/>
</dbReference>
<dbReference type="GO" id="GO:0005634">
    <property type="term" value="C:nucleus"/>
    <property type="evidence" value="ECO:0000318"/>
    <property type="project" value="GO_Central"/>
</dbReference>
<dbReference type="Gene3D" id="3.30.200.20">
    <property type="entry name" value="Phosphorylase Kinase, domain 1"/>
    <property type="match status" value="1"/>
</dbReference>
<evidence type="ECO:0000256" key="4">
    <source>
        <dbReference type="ARBA" id="ARBA00022679"/>
    </source>
</evidence>
<evidence type="ECO:0000256" key="6">
    <source>
        <dbReference type="ARBA" id="ARBA00022777"/>
    </source>
</evidence>
<evidence type="ECO:0000259" key="11">
    <source>
        <dbReference type="PROSITE" id="PS50011"/>
    </source>
</evidence>
<keyword evidence="4" id="KW-0808">Transferase</keyword>
<evidence type="ECO:0000313" key="14">
    <source>
        <dbReference type="Proteomes" id="UP000006906"/>
    </source>
</evidence>
<keyword evidence="3" id="KW-0723">Serine/threonine-protein kinase</keyword>
<feature type="domain" description="EF-hand" evidence="12">
    <location>
        <begin position="359"/>
        <end position="394"/>
    </location>
</feature>
<dbReference type="Gene3D" id="1.10.238.10">
    <property type="entry name" value="EF-hand"/>
    <property type="match status" value="1"/>
</dbReference>
<feature type="region of interest" description="Disordered" evidence="10">
    <location>
        <begin position="527"/>
        <end position="569"/>
    </location>
</feature>
<keyword evidence="6" id="KW-0418">Kinase</keyword>
<dbReference type="EMBL" id="CM008964">
    <property type="protein sequence ID" value="PNW84417.1"/>
    <property type="molecule type" value="Genomic_DNA"/>
</dbReference>
<dbReference type="CDD" id="cd00051">
    <property type="entry name" value="EFh"/>
    <property type="match status" value="2"/>
</dbReference>
<dbReference type="FunFam" id="1.10.510.10:FF:000739">
    <property type="entry name" value="CAMK/CDPK protein kinase"/>
    <property type="match status" value="1"/>
</dbReference>
<feature type="domain" description="EF-hand" evidence="12">
    <location>
        <begin position="500"/>
        <end position="532"/>
    </location>
</feature>
<dbReference type="SMART" id="SM00220">
    <property type="entry name" value="S_TKc"/>
    <property type="match status" value="1"/>
</dbReference>
<dbReference type="GO" id="GO:0035556">
    <property type="term" value="P:intracellular signal transduction"/>
    <property type="evidence" value="ECO:0000318"/>
    <property type="project" value="GO_Central"/>
</dbReference>
<evidence type="ECO:0000313" key="13">
    <source>
        <dbReference type="EMBL" id="PNW84417.1"/>
    </source>
</evidence>
<dbReference type="OrthoDB" id="40902at2759"/>
<dbReference type="InterPro" id="IPR000719">
    <property type="entry name" value="Prot_kinase_dom"/>
</dbReference>
<feature type="domain" description="EF-hand" evidence="12">
    <location>
        <begin position="464"/>
        <end position="499"/>
    </location>
</feature>
<keyword evidence="7" id="KW-0106">Calcium</keyword>
<keyword evidence="14" id="KW-1185">Reference proteome</keyword>
<dbReference type="GO" id="GO:0005524">
    <property type="term" value="F:ATP binding"/>
    <property type="evidence" value="ECO:0007669"/>
    <property type="project" value="UniProtKB-UniRule"/>
</dbReference>
<keyword evidence="8 9" id="KW-0067">ATP-binding</keyword>
<dbReference type="SMART" id="SM00054">
    <property type="entry name" value="EFh"/>
    <property type="match status" value="4"/>
</dbReference>
<keyword evidence="5 9" id="KW-0547">Nucleotide-binding</keyword>
<dbReference type="InterPro" id="IPR008271">
    <property type="entry name" value="Ser/Thr_kinase_AS"/>
</dbReference>
<protein>
    <submittedName>
        <fullName evidence="13">Uncharacterized protein</fullName>
    </submittedName>
</protein>
<evidence type="ECO:0000256" key="7">
    <source>
        <dbReference type="ARBA" id="ARBA00022837"/>
    </source>
</evidence>